<dbReference type="AlphaFoldDB" id="A0AAQ3RN51"/>
<keyword evidence="2" id="KW-1185">Reference proteome</keyword>
<accession>A0AAQ3RN51</accession>
<gene>
    <name evidence="1" type="ORF">V8G54_026371</name>
</gene>
<dbReference type="Proteomes" id="UP001374535">
    <property type="component" value="Chromosome 8"/>
</dbReference>
<dbReference type="EMBL" id="CP144693">
    <property type="protein sequence ID" value="WVZ00302.1"/>
    <property type="molecule type" value="Genomic_DNA"/>
</dbReference>
<proteinExistence type="predicted"/>
<evidence type="ECO:0000313" key="1">
    <source>
        <dbReference type="EMBL" id="WVZ00302.1"/>
    </source>
</evidence>
<organism evidence="1 2">
    <name type="scientific">Vigna mungo</name>
    <name type="common">Black gram</name>
    <name type="synonym">Phaseolus mungo</name>
    <dbReference type="NCBI Taxonomy" id="3915"/>
    <lineage>
        <taxon>Eukaryota</taxon>
        <taxon>Viridiplantae</taxon>
        <taxon>Streptophyta</taxon>
        <taxon>Embryophyta</taxon>
        <taxon>Tracheophyta</taxon>
        <taxon>Spermatophyta</taxon>
        <taxon>Magnoliopsida</taxon>
        <taxon>eudicotyledons</taxon>
        <taxon>Gunneridae</taxon>
        <taxon>Pentapetalae</taxon>
        <taxon>rosids</taxon>
        <taxon>fabids</taxon>
        <taxon>Fabales</taxon>
        <taxon>Fabaceae</taxon>
        <taxon>Papilionoideae</taxon>
        <taxon>50 kb inversion clade</taxon>
        <taxon>NPAAA clade</taxon>
        <taxon>indigoferoid/millettioid clade</taxon>
        <taxon>Phaseoleae</taxon>
        <taxon>Vigna</taxon>
    </lineage>
</organism>
<evidence type="ECO:0000313" key="2">
    <source>
        <dbReference type="Proteomes" id="UP001374535"/>
    </source>
</evidence>
<name>A0AAQ3RN51_VIGMU</name>
<sequence>MTAAAPIAELMAPSLRMKSRIAAPFLHPPIGEGVAFVETTVTEGGAASAMVFPLPLLLVLLDSGLVGAEAASSFFESITMDMEGTLLKAVTCVYIYIEDAQKKVETFN</sequence>
<protein>
    <submittedName>
        <fullName evidence="1">Uncharacterized protein</fullName>
    </submittedName>
</protein>
<reference evidence="1 2" key="1">
    <citation type="journal article" date="2023" name="Life. Sci Alliance">
        <title>Evolutionary insights into 3D genome organization and epigenetic landscape of Vigna mungo.</title>
        <authorList>
            <person name="Junaid A."/>
            <person name="Singh B."/>
            <person name="Bhatia S."/>
        </authorList>
    </citation>
    <scope>NUCLEOTIDE SEQUENCE [LARGE SCALE GENOMIC DNA]</scope>
    <source>
        <strain evidence="1">Urdbean</strain>
    </source>
</reference>